<evidence type="ECO:0000313" key="2">
    <source>
        <dbReference type="Proteomes" id="UP000326678"/>
    </source>
</evidence>
<reference evidence="1 2" key="1">
    <citation type="submission" date="2019-10" db="EMBL/GenBank/DDBJ databases">
        <title>Genomic and transcriptomic insights into the perfect genentic adaptation of a filamentous nitrogen-fixing cyanobacterium to rice fields.</title>
        <authorList>
            <person name="Chen Z."/>
        </authorList>
    </citation>
    <scope>NUCLEOTIDE SEQUENCE [LARGE SCALE GENOMIC DNA]</scope>
    <source>
        <strain evidence="1">CCNUC1</strain>
    </source>
</reference>
<dbReference type="EMBL" id="CP045226">
    <property type="protein sequence ID" value="QFS45765.1"/>
    <property type="molecule type" value="Genomic_DNA"/>
</dbReference>
<keyword evidence="2" id="KW-1185">Reference proteome</keyword>
<organism evidence="1 2">
    <name type="scientific">Nostoc sphaeroides CCNUC1</name>
    <dbReference type="NCBI Taxonomy" id="2653204"/>
    <lineage>
        <taxon>Bacteria</taxon>
        <taxon>Bacillati</taxon>
        <taxon>Cyanobacteriota</taxon>
        <taxon>Cyanophyceae</taxon>
        <taxon>Nostocales</taxon>
        <taxon>Nostocaceae</taxon>
        <taxon>Nostoc</taxon>
    </lineage>
</organism>
<sequence length="37" mass="4535">MKGKERNDKDAKYAIAQPLVEKRRKKERREKVELTEY</sequence>
<dbReference type="AlphaFoldDB" id="A0A5P8VZA2"/>
<name>A0A5P8VZA2_9NOSO</name>
<accession>A0A5P8VZA2</accession>
<protein>
    <submittedName>
        <fullName evidence="1">Uncharacterized protein</fullName>
    </submittedName>
</protein>
<dbReference type="KEGG" id="nsh:GXM_03242"/>
<proteinExistence type="predicted"/>
<gene>
    <name evidence="1" type="ORF">GXM_03242</name>
</gene>
<dbReference type="Proteomes" id="UP000326678">
    <property type="component" value="Chromosome Gxm1"/>
</dbReference>
<evidence type="ECO:0000313" key="1">
    <source>
        <dbReference type="EMBL" id="QFS45765.1"/>
    </source>
</evidence>